<reference evidence="2" key="1">
    <citation type="submission" date="2020-05" db="EMBL/GenBank/DDBJ databases">
        <authorList>
            <person name="Chiriac C."/>
            <person name="Salcher M."/>
            <person name="Ghai R."/>
            <person name="Kavagutti S V."/>
        </authorList>
    </citation>
    <scope>NUCLEOTIDE SEQUENCE</scope>
</reference>
<dbReference type="InterPro" id="IPR029058">
    <property type="entry name" value="AB_hydrolase_fold"/>
</dbReference>
<accession>A0A6J6X4U3</accession>
<evidence type="ECO:0000313" key="2">
    <source>
        <dbReference type="EMBL" id="CAB4791035.1"/>
    </source>
</evidence>
<dbReference type="SUPFAM" id="SSF53474">
    <property type="entry name" value="alpha/beta-Hydrolases"/>
    <property type="match status" value="1"/>
</dbReference>
<dbReference type="Gene3D" id="3.40.50.1820">
    <property type="entry name" value="alpha/beta hydrolase"/>
    <property type="match status" value="1"/>
</dbReference>
<proteinExistence type="predicted"/>
<feature type="domain" description="Dienelactone hydrolase" evidence="1">
    <location>
        <begin position="32"/>
        <end position="235"/>
    </location>
</feature>
<dbReference type="InterPro" id="IPR002925">
    <property type="entry name" value="Dienelactn_hydro"/>
</dbReference>
<gene>
    <name evidence="2" type="ORF">UFOPK2958_01200</name>
</gene>
<dbReference type="EMBL" id="CAFAAB010000156">
    <property type="protein sequence ID" value="CAB4791035.1"/>
    <property type="molecule type" value="Genomic_DNA"/>
</dbReference>
<dbReference type="GO" id="GO:0016787">
    <property type="term" value="F:hydrolase activity"/>
    <property type="evidence" value="ECO:0007669"/>
    <property type="project" value="InterPro"/>
</dbReference>
<name>A0A6J6X4U3_9ZZZZ</name>
<dbReference type="AlphaFoldDB" id="A0A6J6X4U3"/>
<dbReference type="Pfam" id="PF01738">
    <property type="entry name" value="DLH"/>
    <property type="match status" value="1"/>
</dbReference>
<sequence length="268" mass="28600">MAKGNPAVLEAFTKTPFTALGRTRDVYRLGSGPTVLILSEMPGITPSLVTFAKRVVAQGFSVAIPHLFGRDGNVASNGEFLRTFGEVCVSREFTLFATGKSSRVTKWLNELAQYEHRTNGGPGVGVIGMCLTGGFALAMMVDPVVVAPVLSQPSLPLGRKDRHKSDPGISAEEMAKVKARTDNGVCVMAYRFSGDKLSPGQRFENLRNVLGDGFIGVEIDSSPGNEWGYPADAHSVFTDGQDNKAGSPTTHAMDELLNFFTARLAASA</sequence>
<evidence type="ECO:0000259" key="1">
    <source>
        <dbReference type="Pfam" id="PF01738"/>
    </source>
</evidence>
<protein>
    <submittedName>
        <fullName evidence="2">Unannotated protein</fullName>
    </submittedName>
</protein>
<organism evidence="2">
    <name type="scientific">freshwater metagenome</name>
    <dbReference type="NCBI Taxonomy" id="449393"/>
    <lineage>
        <taxon>unclassified sequences</taxon>
        <taxon>metagenomes</taxon>
        <taxon>ecological metagenomes</taxon>
    </lineage>
</organism>